<reference evidence="5 6" key="1">
    <citation type="submission" date="2024-06" db="EMBL/GenBank/DDBJ databases">
        <title>Chitinophaga defluvii sp. nov., isolated from municipal sewage.</title>
        <authorList>
            <person name="Zhang L."/>
        </authorList>
    </citation>
    <scope>NUCLEOTIDE SEQUENCE [LARGE SCALE GENOMIC DNA]</scope>
    <source>
        <strain evidence="5 6">H8</strain>
    </source>
</reference>
<keyword evidence="2 3" id="KW-0694">RNA-binding</keyword>
<dbReference type="NCBIfam" id="TIGR00086">
    <property type="entry name" value="smpB"/>
    <property type="match status" value="1"/>
</dbReference>
<evidence type="ECO:0000256" key="1">
    <source>
        <dbReference type="ARBA" id="ARBA00022490"/>
    </source>
</evidence>
<keyword evidence="1 3" id="KW-0963">Cytoplasm</keyword>
<sequence length="146" mass="17207">MAELKNRSAYFEYAIEDKYIAGMVLTGTEIKSIRTGKVSFNDSFCYFSKGELFVKSLHIAEYSHGTYANHDPLRERKLLLSKRELKKWENKMKERGYTIVPLRMFINEKGLAKMEIGLGKGKKLHDKRDSIKQRESDRELRRYFKS</sequence>
<comment type="function">
    <text evidence="3">Required for rescue of stalled ribosomes mediated by trans-translation. Binds to transfer-messenger RNA (tmRNA), required for stable association of tmRNA with ribosomes. tmRNA and SmpB together mimic tRNA shape, replacing the anticodon stem-loop with SmpB. tmRNA is encoded by the ssrA gene; the 2 termini fold to resemble tRNA(Ala) and it encodes a 'tag peptide', a short internal open reading frame. During trans-translation Ala-aminoacylated tmRNA acts like a tRNA, entering the A-site of stalled ribosomes, displacing the stalled mRNA. The ribosome then switches to translate the ORF on the tmRNA; the nascent peptide is terminated with the 'tag peptide' encoded by the tmRNA and targeted for degradation. The ribosome is freed to recommence translation, which seems to be the essential function of trans-translation.</text>
</comment>
<organism evidence="5 6">
    <name type="scientific">Chitinophaga defluvii</name>
    <dbReference type="NCBI Taxonomy" id="3163343"/>
    <lineage>
        <taxon>Bacteria</taxon>
        <taxon>Pseudomonadati</taxon>
        <taxon>Bacteroidota</taxon>
        <taxon>Chitinophagia</taxon>
        <taxon>Chitinophagales</taxon>
        <taxon>Chitinophagaceae</taxon>
        <taxon>Chitinophaga</taxon>
    </lineage>
</organism>
<dbReference type="Pfam" id="PF01668">
    <property type="entry name" value="SmpB"/>
    <property type="match status" value="1"/>
</dbReference>
<comment type="caution">
    <text evidence="5">The sequence shown here is derived from an EMBL/GenBank/DDBJ whole genome shotgun (WGS) entry which is preliminary data.</text>
</comment>
<dbReference type="InterPro" id="IPR020081">
    <property type="entry name" value="SsrA-bd_prot_CS"/>
</dbReference>
<dbReference type="EMBL" id="JBEXAC010000001">
    <property type="protein sequence ID" value="MET6997449.1"/>
    <property type="molecule type" value="Genomic_DNA"/>
</dbReference>
<protein>
    <recommendedName>
        <fullName evidence="3">SsrA-binding protein</fullName>
    </recommendedName>
    <alternativeName>
        <fullName evidence="3">Small protein B</fullName>
    </alternativeName>
</protein>
<dbReference type="NCBIfam" id="NF003843">
    <property type="entry name" value="PRK05422.1"/>
    <property type="match status" value="1"/>
</dbReference>
<dbReference type="Proteomes" id="UP001549749">
    <property type="component" value="Unassembled WGS sequence"/>
</dbReference>
<dbReference type="CDD" id="cd09294">
    <property type="entry name" value="SmpB"/>
    <property type="match status" value="1"/>
</dbReference>
<name>A0ABV2T346_9BACT</name>
<comment type="subcellular location">
    <subcellularLocation>
        <location evidence="3">Cytoplasm</location>
    </subcellularLocation>
    <text evidence="3">The tmRNA-SmpB complex associates with stalled 70S ribosomes.</text>
</comment>
<dbReference type="RefSeq" id="WP_354660086.1">
    <property type="nucleotide sequence ID" value="NZ_JBEXAC010000001.1"/>
</dbReference>
<dbReference type="PROSITE" id="PS01317">
    <property type="entry name" value="SSRP"/>
    <property type="match status" value="1"/>
</dbReference>
<dbReference type="PANTHER" id="PTHR30308">
    <property type="entry name" value="TMRNA-BINDING COMPONENT OF TRANS-TRANSLATION TAGGING COMPLEX"/>
    <property type="match status" value="1"/>
</dbReference>
<evidence type="ECO:0000256" key="4">
    <source>
        <dbReference type="SAM" id="MobiDB-lite"/>
    </source>
</evidence>
<dbReference type="InterPro" id="IPR000037">
    <property type="entry name" value="SsrA-bd_prot"/>
</dbReference>
<comment type="similarity">
    <text evidence="3">Belongs to the SmpB family.</text>
</comment>
<evidence type="ECO:0000256" key="3">
    <source>
        <dbReference type="HAMAP-Rule" id="MF_00023"/>
    </source>
</evidence>
<keyword evidence="6" id="KW-1185">Reference proteome</keyword>
<evidence type="ECO:0000313" key="6">
    <source>
        <dbReference type="Proteomes" id="UP001549749"/>
    </source>
</evidence>
<evidence type="ECO:0000313" key="5">
    <source>
        <dbReference type="EMBL" id="MET6997449.1"/>
    </source>
</evidence>
<feature type="region of interest" description="Disordered" evidence="4">
    <location>
        <begin position="127"/>
        <end position="146"/>
    </location>
</feature>
<dbReference type="PANTHER" id="PTHR30308:SF2">
    <property type="entry name" value="SSRA-BINDING PROTEIN"/>
    <property type="match status" value="1"/>
</dbReference>
<dbReference type="HAMAP" id="MF_00023">
    <property type="entry name" value="SmpB"/>
    <property type="match status" value="1"/>
</dbReference>
<proteinExistence type="inferred from homology"/>
<dbReference type="SUPFAM" id="SSF74982">
    <property type="entry name" value="Small protein B (SmpB)"/>
    <property type="match status" value="1"/>
</dbReference>
<evidence type="ECO:0000256" key="2">
    <source>
        <dbReference type="ARBA" id="ARBA00022884"/>
    </source>
</evidence>
<gene>
    <name evidence="3 5" type="primary">smpB</name>
    <name evidence="5" type="ORF">ABR189_08720</name>
</gene>
<accession>A0ABV2T346</accession>
<dbReference type="Gene3D" id="2.40.280.10">
    <property type="match status" value="1"/>
</dbReference>
<dbReference type="InterPro" id="IPR023620">
    <property type="entry name" value="SmpB"/>
</dbReference>